<proteinExistence type="predicted"/>
<dbReference type="GO" id="GO:0004519">
    <property type="term" value="F:endonuclease activity"/>
    <property type="evidence" value="ECO:0007669"/>
    <property type="project" value="UniProtKB-KW"/>
</dbReference>
<dbReference type="InterPro" id="IPR052892">
    <property type="entry name" value="NA-targeting_endonuclease"/>
</dbReference>
<protein>
    <submittedName>
        <fullName evidence="3">Endonuclease</fullName>
    </submittedName>
</protein>
<dbReference type="AlphaFoldDB" id="A0A2S1R5W4"/>
<feature type="region of interest" description="Disordered" evidence="1">
    <location>
        <begin position="1"/>
        <end position="28"/>
    </location>
</feature>
<keyword evidence="4" id="KW-1185">Reference proteome</keyword>
<keyword evidence="3" id="KW-0540">Nuclease</keyword>
<gene>
    <name evidence="3" type="ORF">A6035_05500</name>
</gene>
<evidence type="ECO:0000256" key="1">
    <source>
        <dbReference type="SAM" id="MobiDB-lite"/>
    </source>
</evidence>
<dbReference type="Proteomes" id="UP000244928">
    <property type="component" value="Chromosome"/>
</dbReference>
<sequence length="203" mass="22819">MGTAVRENSEYRQRGSRTPKRLEPVPDRPVPLASAPRVLLLNASYEALTALPARRAVVMLLGGKADVVHEHPVEVVVRSVDTSVRVPSVIRLREYVRIPYRSQVPMTRAALMHRDGHRCGYCNAKATTVDHVVPRSRGGAHNWENCVASCAPCNHRKADKLLSELGWELKVPLVAPRGRTWRLVSQLREIGPYWEDYLYLDAA</sequence>
<feature type="domain" description="HNH nuclease" evidence="2">
    <location>
        <begin position="106"/>
        <end position="155"/>
    </location>
</feature>
<accession>A0A2S1R5W4</accession>
<evidence type="ECO:0000259" key="2">
    <source>
        <dbReference type="SMART" id="SM00507"/>
    </source>
</evidence>
<organism evidence="3 4">
    <name type="scientific">Dietzia lutea</name>
    <dbReference type="NCBI Taxonomy" id="546160"/>
    <lineage>
        <taxon>Bacteria</taxon>
        <taxon>Bacillati</taxon>
        <taxon>Actinomycetota</taxon>
        <taxon>Actinomycetes</taxon>
        <taxon>Mycobacteriales</taxon>
        <taxon>Dietziaceae</taxon>
        <taxon>Dietzia</taxon>
    </lineage>
</organism>
<dbReference type="PANTHER" id="PTHR33877">
    <property type="entry name" value="SLL1193 PROTEIN"/>
    <property type="match status" value="1"/>
</dbReference>
<dbReference type="GO" id="GO:0008270">
    <property type="term" value="F:zinc ion binding"/>
    <property type="evidence" value="ECO:0007669"/>
    <property type="project" value="InterPro"/>
</dbReference>
<keyword evidence="3" id="KW-0255">Endonuclease</keyword>
<dbReference type="InterPro" id="IPR003615">
    <property type="entry name" value="HNH_nuc"/>
</dbReference>
<dbReference type="OrthoDB" id="9802901at2"/>
<name>A0A2S1R5W4_9ACTN</name>
<reference evidence="3 4" key="1">
    <citation type="submission" date="2016-04" db="EMBL/GenBank/DDBJ databases">
        <title>Complete genome sequence of Dietzia lutea YIM 80766T, a strain isolated from desert soil in Egypt.</title>
        <authorList>
            <person name="Zhao J."/>
            <person name="Hu B."/>
            <person name="Geng S."/>
            <person name="Nie Y."/>
            <person name="Tang Y."/>
        </authorList>
    </citation>
    <scope>NUCLEOTIDE SEQUENCE [LARGE SCALE GENOMIC DNA]</scope>
    <source>
        <strain evidence="3 4">YIM 80766</strain>
    </source>
</reference>
<dbReference type="Pfam" id="PF01844">
    <property type="entry name" value="HNH"/>
    <property type="match status" value="1"/>
</dbReference>
<evidence type="ECO:0000313" key="3">
    <source>
        <dbReference type="EMBL" id="AWH91700.1"/>
    </source>
</evidence>
<dbReference type="CDD" id="cd00085">
    <property type="entry name" value="HNHc"/>
    <property type="match status" value="1"/>
</dbReference>
<dbReference type="SMART" id="SM00507">
    <property type="entry name" value="HNHc"/>
    <property type="match status" value="1"/>
</dbReference>
<dbReference type="Gene3D" id="1.10.30.50">
    <property type="match status" value="1"/>
</dbReference>
<dbReference type="PANTHER" id="PTHR33877:SF2">
    <property type="entry name" value="OS07G0170200 PROTEIN"/>
    <property type="match status" value="1"/>
</dbReference>
<dbReference type="KEGG" id="dlu:A6035_05500"/>
<evidence type="ECO:0000313" key="4">
    <source>
        <dbReference type="Proteomes" id="UP000244928"/>
    </source>
</evidence>
<dbReference type="InterPro" id="IPR002711">
    <property type="entry name" value="HNH"/>
</dbReference>
<dbReference type="FunFam" id="1.10.30.50:FF:000001">
    <property type="entry name" value="HNH endonuclease"/>
    <property type="match status" value="1"/>
</dbReference>
<dbReference type="EMBL" id="CP015449">
    <property type="protein sequence ID" value="AWH91700.1"/>
    <property type="molecule type" value="Genomic_DNA"/>
</dbReference>
<dbReference type="RefSeq" id="WP_108846961.1">
    <property type="nucleotide sequence ID" value="NZ_CP015449.1"/>
</dbReference>
<keyword evidence="3" id="KW-0378">Hydrolase</keyword>
<dbReference type="GO" id="GO:0003676">
    <property type="term" value="F:nucleic acid binding"/>
    <property type="evidence" value="ECO:0007669"/>
    <property type="project" value="InterPro"/>
</dbReference>